<dbReference type="SMART" id="SM00283">
    <property type="entry name" value="MA"/>
    <property type="match status" value="1"/>
</dbReference>
<dbReference type="GO" id="GO:0020037">
    <property type="term" value="F:heme binding"/>
    <property type="evidence" value="ECO:0007669"/>
    <property type="project" value="InterPro"/>
</dbReference>
<keyword evidence="2" id="KW-1003">Cell membrane</keyword>
<evidence type="ECO:0000259" key="7">
    <source>
        <dbReference type="PROSITE" id="PS50192"/>
    </source>
</evidence>
<dbReference type="PRINTS" id="PR00260">
    <property type="entry name" value="CHEMTRNSDUCR"/>
</dbReference>
<proteinExistence type="inferred from homology"/>
<dbReference type="GO" id="GO:0004888">
    <property type="term" value="F:transmembrane signaling receptor activity"/>
    <property type="evidence" value="ECO:0007669"/>
    <property type="project" value="InterPro"/>
</dbReference>
<dbReference type="AlphaFoldDB" id="A0A081B770"/>
<evidence type="ECO:0000256" key="3">
    <source>
        <dbReference type="ARBA" id="ARBA00023224"/>
    </source>
</evidence>
<dbReference type="PANTHER" id="PTHR32089">
    <property type="entry name" value="METHYL-ACCEPTING CHEMOTAXIS PROTEIN MCPB"/>
    <property type="match status" value="1"/>
</dbReference>
<dbReference type="Pfam" id="PF11563">
    <property type="entry name" value="Protoglobin"/>
    <property type="match status" value="1"/>
</dbReference>
<protein>
    <submittedName>
        <fullName evidence="8">Methyl-accepting chemotaxis protein signaling domain</fullName>
    </submittedName>
</protein>
<dbReference type="SUPFAM" id="SSF46458">
    <property type="entry name" value="Globin-like"/>
    <property type="match status" value="1"/>
</dbReference>
<feature type="domain" description="T-SNARE coiled-coil homology" evidence="7">
    <location>
        <begin position="327"/>
        <end position="389"/>
    </location>
</feature>
<dbReference type="EMBL" id="BBIO01000001">
    <property type="protein sequence ID" value="GAK43888.1"/>
    <property type="molecule type" value="Genomic_DNA"/>
</dbReference>
<keyword evidence="9" id="KW-1185">Reference proteome</keyword>
<dbReference type="InterPro" id="IPR004090">
    <property type="entry name" value="Chemotax_Me-accpt_rcpt"/>
</dbReference>
<dbReference type="GO" id="GO:0019825">
    <property type="term" value="F:oxygen binding"/>
    <property type="evidence" value="ECO:0007669"/>
    <property type="project" value="InterPro"/>
</dbReference>
<evidence type="ECO:0000313" key="9">
    <source>
        <dbReference type="Proteomes" id="UP000028702"/>
    </source>
</evidence>
<dbReference type="PROSITE" id="PS50111">
    <property type="entry name" value="CHEMOTAXIS_TRANSDUC_2"/>
    <property type="match status" value="1"/>
</dbReference>
<evidence type="ECO:0000313" key="8">
    <source>
        <dbReference type="EMBL" id="GAK43888.1"/>
    </source>
</evidence>
<dbReference type="eggNOG" id="COG0840">
    <property type="taxonomic scope" value="Bacteria"/>
</dbReference>
<evidence type="ECO:0000259" key="6">
    <source>
        <dbReference type="PROSITE" id="PS50111"/>
    </source>
</evidence>
<name>A0A081B770_9HYPH</name>
<comment type="caution">
    <text evidence="8">The sequence shown here is derived from an EMBL/GenBank/DDBJ whole genome shotgun (WGS) entry which is preliminary data.</text>
</comment>
<comment type="similarity">
    <text evidence="4">Belongs to the methyl-accepting chemotaxis (MCP) protein family.</text>
</comment>
<reference evidence="8 9" key="1">
    <citation type="submission" date="2014-07" db="EMBL/GenBank/DDBJ databases">
        <title>Tepidicaulis marinum gen. nov., sp. nov., a novel marine bacterium denitrifying nitrate to nitrous oxide strictly under microaerobic conditions.</title>
        <authorList>
            <person name="Takeuchi M."/>
            <person name="Yamagishi T."/>
            <person name="Kamagata Y."/>
            <person name="Oshima K."/>
            <person name="Hattori M."/>
            <person name="Katayama T."/>
            <person name="Hanada S."/>
            <person name="Tamaki H."/>
            <person name="Marumo K."/>
            <person name="Maeda H."/>
            <person name="Nedachi M."/>
            <person name="Iwasaki W."/>
            <person name="Suwa Y."/>
            <person name="Sakata S."/>
        </authorList>
    </citation>
    <scope>NUCLEOTIDE SEQUENCE [LARGE SCALE GENOMIC DNA]</scope>
    <source>
        <strain evidence="8 9">MA2</strain>
    </source>
</reference>
<dbReference type="CDD" id="cd01068">
    <property type="entry name" value="globin_sensor"/>
    <property type="match status" value="1"/>
</dbReference>
<keyword evidence="2" id="KW-0472">Membrane</keyword>
<dbReference type="InterPro" id="IPR012292">
    <property type="entry name" value="Globin/Proto"/>
</dbReference>
<dbReference type="Gene3D" id="1.10.287.950">
    <property type="entry name" value="Methyl-accepting chemotaxis protein"/>
    <property type="match status" value="1"/>
</dbReference>
<dbReference type="InterPro" id="IPR004089">
    <property type="entry name" value="MCPsignal_dom"/>
</dbReference>
<feature type="domain" description="Methyl-accepting transducer" evidence="6">
    <location>
        <begin position="168"/>
        <end position="404"/>
    </location>
</feature>
<dbReference type="Gene3D" id="1.10.490.10">
    <property type="entry name" value="Globins"/>
    <property type="match status" value="1"/>
</dbReference>
<dbReference type="SUPFAM" id="SSF58104">
    <property type="entry name" value="Methyl-accepting chemotaxis protein (MCP) signaling domain"/>
    <property type="match status" value="1"/>
</dbReference>
<sequence length="433" mass="46647">MQIDEKMCARLEDLWPHIEKELPEILDGFYAHLMRQEELKNLIGAQAERLKSAQGTHWERLFTGRFTSDYMDSVRTIGLTHNRIGLEPRWYIGGYRYILSRLIGKLAARRWYSPSGTADDISAVMTAVMLDMELAISTYQDAMVHDRMERQHALEKAISDFQTDIGAALEQMHASTQEMTEQSTALTNQAHVTRDAAATVASAAEQSSMNVQAIAAASEEAHESIAEVGRQAALAKEVSGQAAREISQTDADIQALSAAANRIDEVVAMINDIAEQTNLLALNATIEAARAGDAGKGFAVVASEVKKLAGQTARATQEIEAQVGGIQGAMTSSIASIAQIRETIMRVDEVASEIDKAVHEQNQASNEIASNVQQTASGSQNVSENIGKVASAAGETQATASAIDKMSARLSACGGDLQTHIQTFLSKVRSDAA</sequence>
<dbReference type="GO" id="GO:0006935">
    <property type="term" value="P:chemotaxis"/>
    <property type="evidence" value="ECO:0007669"/>
    <property type="project" value="InterPro"/>
</dbReference>
<keyword evidence="2" id="KW-0997">Cell inner membrane</keyword>
<dbReference type="Proteomes" id="UP000028702">
    <property type="component" value="Unassembled WGS sequence"/>
</dbReference>
<dbReference type="PROSITE" id="PS50192">
    <property type="entry name" value="T_SNARE"/>
    <property type="match status" value="1"/>
</dbReference>
<dbReference type="InterPro" id="IPR000727">
    <property type="entry name" value="T_SNARE_dom"/>
</dbReference>
<dbReference type="InterPro" id="IPR044398">
    <property type="entry name" value="Globin-sensor_dom"/>
</dbReference>
<evidence type="ECO:0000256" key="5">
    <source>
        <dbReference type="PROSITE-ProRule" id="PRU00284"/>
    </source>
</evidence>
<dbReference type="GO" id="GO:0007165">
    <property type="term" value="P:signal transduction"/>
    <property type="evidence" value="ECO:0007669"/>
    <property type="project" value="UniProtKB-KW"/>
</dbReference>
<dbReference type="Pfam" id="PF00015">
    <property type="entry name" value="MCPsignal"/>
    <property type="match status" value="1"/>
</dbReference>
<accession>A0A081B770</accession>
<gene>
    <name evidence="8" type="ORF">M2A_0387</name>
</gene>
<keyword evidence="3 5" id="KW-0807">Transducer</keyword>
<dbReference type="InterPro" id="IPR039379">
    <property type="entry name" value="Protoglobin_sensor_dom"/>
</dbReference>
<organism evidence="8 9">
    <name type="scientific">Tepidicaulis marinus</name>
    <dbReference type="NCBI Taxonomy" id="1333998"/>
    <lineage>
        <taxon>Bacteria</taxon>
        <taxon>Pseudomonadati</taxon>
        <taxon>Pseudomonadota</taxon>
        <taxon>Alphaproteobacteria</taxon>
        <taxon>Hyphomicrobiales</taxon>
        <taxon>Parvibaculaceae</taxon>
        <taxon>Tepidicaulis</taxon>
    </lineage>
</organism>
<dbReference type="InterPro" id="IPR009050">
    <property type="entry name" value="Globin-like_sf"/>
</dbReference>
<dbReference type="GO" id="GO:0005886">
    <property type="term" value="C:plasma membrane"/>
    <property type="evidence" value="ECO:0007669"/>
    <property type="project" value="UniProtKB-SubCell"/>
</dbReference>
<evidence type="ECO:0000256" key="1">
    <source>
        <dbReference type="ARBA" id="ARBA00004429"/>
    </source>
</evidence>
<evidence type="ECO:0000256" key="2">
    <source>
        <dbReference type="ARBA" id="ARBA00022519"/>
    </source>
</evidence>
<comment type="subcellular location">
    <subcellularLocation>
        <location evidence="1">Cell inner membrane</location>
        <topology evidence="1">Multi-pass membrane protein</topology>
    </subcellularLocation>
</comment>
<dbReference type="PANTHER" id="PTHR32089:SF112">
    <property type="entry name" value="LYSOZYME-LIKE PROTEIN-RELATED"/>
    <property type="match status" value="1"/>
</dbReference>
<evidence type="ECO:0000256" key="4">
    <source>
        <dbReference type="ARBA" id="ARBA00029447"/>
    </source>
</evidence>
<dbReference type="STRING" id="1333998.M2A_0387"/>